<evidence type="ECO:0000313" key="2">
    <source>
        <dbReference type="EMBL" id="EKX63390.1"/>
    </source>
</evidence>
<dbReference type="PATRIC" id="fig|698759.3.peg.5937"/>
<keyword evidence="3" id="KW-1185">Reference proteome</keyword>
<comment type="caution">
    <text evidence="2">The sequence shown here is derived from an EMBL/GenBank/DDBJ whole genome shotgun (WGS) entry which is preliminary data.</text>
</comment>
<proteinExistence type="predicted"/>
<evidence type="ECO:0000256" key="1">
    <source>
        <dbReference type="SAM" id="MobiDB-lite"/>
    </source>
</evidence>
<accession>L1KSE4</accession>
<dbReference type="Proteomes" id="UP000010411">
    <property type="component" value="Unassembled WGS sequence"/>
</dbReference>
<organism evidence="2 3">
    <name type="scientific">Streptomyces ipomoeae 91-03</name>
    <dbReference type="NCBI Taxonomy" id="698759"/>
    <lineage>
        <taxon>Bacteria</taxon>
        <taxon>Bacillati</taxon>
        <taxon>Actinomycetota</taxon>
        <taxon>Actinomycetes</taxon>
        <taxon>Kitasatosporales</taxon>
        <taxon>Streptomycetaceae</taxon>
        <taxon>Streptomyces</taxon>
    </lineage>
</organism>
<feature type="region of interest" description="Disordered" evidence="1">
    <location>
        <begin position="1"/>
        <end position="82"/>
    </location>
</feature>
<evidence type="ECO:0000313" key="3">
    <source>
        <dbReference type="Proteomes" id="UP000010411"/>
    </source>
</evidence>
<sequence>MAVGAEGVAGRSINVEQRLAESGGGQGRTPPHREPVAVGRGRERYDGQVGGGTPTAVRADAAPVQPSGAKSGRLGPLHGVRW</sequence>
<dbReference type="EMBL" id="AEJC01000434">
    <property type="protein sequence ID" value="EKX63390.1"/>
    <property type="molecule type" value="Genomic_DNA"/>
</dbReference>
<gene>
    <name evidence="2" type="ORF">STRIP9103_09502</name>
</gene>
<name>L1KSE4_9ACTN</name>
<reference evidence="2 3" key="1">
    <citation type="submission" date="2012-11" db="EMBL/GenBank/DDBJ databases">
        <authorList>
            <person name="Huguet-Tapia J.C."/>
            <person name="Durkin A.S."/>
            <person name="Pettis G.S."/>
            <person name="Badger J.H."/>
        </authorList>
    </citation>
    <scope>NUCLEOTIDE SEQUENCE [LARGE SCALE GENOMIC DNA]</scope>
    <source>
        <strain evidence="2 3">91-03</strain>
    </source>
</reference>
<protein>
    <submittedName>
        <fullName evidence="2">Uncharacterized protein</fullName>
    </submittedName>
</protein>
<feature type="compositionally biased region" description="Basic and acidic residues" evidence="1">
    <location>
        <begin position="31"/>
        <end position="46"/>
    </location>
</feature>
<dbReference type="AlphaFoldDB" id="L1KSE4"/>